<reference evidence="2" key="1">
    <citation type="submission" date="2022-10" db="EMBL/GenBank/DDBJ databases">
        <title>Comparative genomics and taxonomic characterization of three novel marine species of genus Reichenbachiella exhibiting antioxidant and polysaccharide degradation activities.</title>
        <authorList>
            <person name="Muhammad N."/>
            <person name="Lee Y.-J."/>
            <person name="Ko J."/>
            <person name="Kim S.-G."/>
        </authorList>
    </citation>
    <scope>NUCLEOTIDE SEQUENCE</scope>
    <source>
        <strain evidence="2">Wsw4-B4</strain>
    </source>
</reference>
<dbReference type="Proteomes" id="UP001062165">
    <property type="component" value="Chromosome"/>
</dbReference>
<dbReference type="RefSeq" id="WP_263053011.1">
    <property type="nucleotide sequence ID" value="NZ_CP106735.1"/>
</dbReference>
<evidence type="ECO:0000313" key="3">
    <source>
        <dbReference type="Proteomes" id="UP001062165"/>
    </source>
</evidence>
<keyword evidence="3" id="KW-1185">Reference proteome</keyword>
<dbReference type="PROSITE" id="PS51257">
    <property type="entry name" value="PROKAR_LIPOPROTEIN"/>
    <property type="match status" value="1"/>
</dbReference>
<sequence>MKKYGVLMVLVLLVISSCGEEFNTPVVIEPSHSVIKVSQSSNGNILNVGGSIDFADVSQGISSREWVFPSTDVEIEGEITDSKVKVTFLKVGSYEVELHQEFMDSAYVERGDDKIGMMYDTTIAVTVMPAVEVSALKANLLDGAGVVGTEIDLDADTPTEIPFGSIIRYAYTATGNPTEVIGDFDGAELVANDSENSTFDVKYNGLDKVFSIFPVFRRPQPESRDTLYYTDIVKCVRSTEPVTLIEVYAKDSDLGIEFSRGLDKSSVKTDQFSVTITTAGSGDITPEFEAKVDPNNSSVVLLTMTNDEFYSDDMVKVTYSGASLETADKAPIDPFADEEATIIETNLLEEASYDYDMEDAGVTWVAGTTGWLGGDFTNTLEKTTVRATKGTTSLKISVDPYSSGAWGNGTIVEPTIGGALQRFPYTSEGDNKVKVAYDVFLEANGGGIDPSVPNQFATNMRMYINWGAGGTETAQSLGGSATGAWQELTDIVTISDPGNAPFSMAIKIAQTGEEVFTAYIDNIRVTRWNPRP</sequence>
<organism evidence="2 3">
    <name type="scientific">Reichenbachiella carrageenanivorans</name>
    <dbReference type="NCBI Taxonomy" id="2979869"/>
    <lineage>
        <taxon>Bacteria</taxon>
        <taxon>Pseudomonadati</taxon>
        <taxon>Bacteroidota</taxon>
        <taxon>Cytophagia</taxon>
        <taxon>Cytophagales</taxon>
        <taxon>Reichenbachiellaceae</taxon>
        <taxon>Reichenbachiella</taxon>
    </lineage>
</organism>
<evidence type="ECO:0000313" key="2">
    <source>
        <dbReference type="EMBL" id="UXX81287.1"/>
    </source>
</evidence>
<dbReference type="EMBL" id="CP106735">
    <property type="protein sequence ID" value="UXX81287.1"/>
    <property type="molecule type" value="Genomic_DNA"/>
</dbReference>
<protein>
    <recommendedName>
        <fullName evidence="4">DUF5689 domain-containing protein</fullName>
    </recommendedName>
</protein>
<accession>A0ABY6D552</accession>
<proteinExistence type="predicted"/>
<evidence type="ECO:0008006" key="4">
    <source>
        <dbReference type="Google" id="ProtNLM"/>
    </source>
</evidence>
<feature type="chain" id="PRO_5047194364" description="DUF5689 domain-containing protein" evidence="1">
    <location>
        <begin position="20"/>
        <end position="532"/>
    </location>
</feature>
<evidence type="ECO:0000256" key="1">
    <source>
        <dbReference type="SAM" id="SignalP"/>
    </source>
</evidence>
<feature type="signal peptide" evidence="1">
    <location>
        <begin position="1"/>
        <end position="19"/>
    </location>
</feature>
<dbReference type="Gene3D" id="2.60.120.260">
    <property type="entry name" value="Galactose-binding domain-like"/>
    <property type="match status" value="1"/>
</dbReference>
<name>A0ABY6D552_9BACT</name>
<gene>
    <name evidence="2" type="ORF">N7E81_09310</name>
</gene>
<keyword evidence="1" id="KW-0732">Signal</keyword>